<evidence type="ECO:0000313" key="2">
    <source>
        <dbReference type="Proteomes" id="UP000317940"/>
    </source>
</evidence>
<organism evidence="1 2">
    <name type="scientific">Kitasatospora viridis</name>
    <dbReference type="NCBI Taxonomy" id="281105"/>
    <lineage>
        <taxon>Bacteria</taxon>
        <taxon>Bacillati</taxon>
        <taxon>Actinomycetota</taxon>
        <taxon>Actinomycetes</taxon>
        <taxon>Kitasatosporales</taxon>
        <taxon>Streptomycetaceae</taxon>
        <taxon>Kitasatospora</taxon>
    </lineage>
</organism>
<dbReference type="PANTHER" id="PTHR31252:SF11">
    <property type="entry name" value="DUF4419 DOMAIN-CONTAINING PROTEIN"/>
    <property type="match status" value="1"/>
</dbReference>
<dbReference type="Pfam" id="PF14388">
    <property type="entry name" value="DUF4419"/>
    <property type="match status" value="1"/>
</dbReference>
<accession>A0A561UMD4</accession>
<sequence>MAFEIDLPLGTTPEADDEAARLASRLVEVDNERFLEGVLAARIRVHHRSTDRLLSGQENGEQGDSLLLRALHLAFSAHLPISLSPDLFWYAVVHEVAVHVRLNADEYAGLFTDTPGQRQTIVVVDHEAPLDWQRSINLVQQPLRDRIGERLADLFQPSFTTTTPADATAALVALMDVASPYFDFRWVSLCGIPRIRLEGTAEDWQLLVARTRELADRFDGLRPWFTALFPVLAEIAATAAGRGVDTGFWRSIYKYEERSGDARVTGWINAFFAHRYTQDGPRPRTEFGPGASAHEHFPSHVSRVPYRWETPAGTFDMAFLGGVLGLGRDGEWLRPRLGNAVVELLPTANGNLGAPLDPQDLARAVGTPEYRPLESVGTVTYEGAELRIDHAFVMMGYIVLVRSTDGDWYTGNRISASWDIRCRDKHGPDLATALRAV</sequence>
<evidence type="ECO:0000313" key="1">
    <source>
        <dbReference type="EMBL" id="TWG00497.1"/>
    </source>
</evidence>
<dbReference type="InterPro" id="IPR025533">
    <property type="entry name" value="DUF4419"/>
</dbReference>
<dbReference type="PANTHER" id="PTHR31252">
    <property type="entry name" value="DUF4419 DOMAIN-CONTAINING PROTEIN"/>
    <property type="match status" value="1"/>
</dbReference>
<name>A0A561UMD4_9ACTN</name>
<protein>
    <submittedName>
        <fullName evidence="1">Uncharacterized protein DUF4419</fullName>
    </submittedName>
</protein>
<dbReference type="RefSeq" id="WP_145906592.1">
    <property type="nucleotide sequence ID" value="NZ_BAAAMZ010000014.1"/>
</dbReference>
<proteinExistence type="predicted"/>
<dbReference type="EMBL" id="VIWT01000001">
    <property type="protein sequence ID" value="TWG00497.1"/>
    <property type="molecule type" value="Genomic_DNA"/>
</dbReference>
<comment type="caution">
    <text evidence="1">The sequence shown here is derived from an EMBL/GenBank/DDBJ whole genome shotgun (WGS) entry which is preliminary data.</text>
</comment>
<dbReference type="AlphaFoldDB" id="A0A561UMD4"/>
<keyword evidence="2" id="KW-1185">Reference proteome</keyword>
<gene>
    <name evidence="1" type="ORF">FHX73_114376</name>
</gene>
<reference evidence="1 2" key="1">
    <citation type="submission" date="2019-06" db="EMBL/GenBank/DDBJ databases">
        <title>Sequencing the genomes of 1000 actinobacteria strains.</title>
        <authorList>
            <person name="Klenk H.-P."/>
        </authorList>
    </citation>
    <scope>NUCLEOTIDE SEQUENCE [LARGE SCALE GENOMIC DNA]</scope>
    <source>
        <strain evidence="1 2">DSM 44826</strain>
    </source>
</reference>
<dbReference type="OrthoDB" id="9806766at2"/>
<dbReference type="Proteomes" id="UP000317940">
    <property type="component" value="Unassembled WGS sequence"/>
</dbReference>